<gene>
    <name evidence="9" type="ordered locus">SAR116_1162</name>
</gene>
<feature type="transmembrane region" description="Helical" evidence="8">
    <location>
        <begin position="12"/>
        <end position="29"/>
    </location>
</feature>
<dbReference type="eggNOG" id="COG0679">
    <property type="taxonomic scope" value="Bacteria"/>
</dbReference>
<proteinExistence type="inferred from homology"/>
<dbReference type="KEGG" id="apb:SAR116_1162"/>
<evidence type="ECO:0000256" key="7">
    <source>
        <dbReference type="ARBA" id="ARBA00023136"/>
    </source>
</evidence>
<dbReference type="GO" id="GO:0055085">
    <property type="term" value="P:transmembrane transport"/>
    <property type="evidence" value="ECO:0007669"/>
    <property type="project" value="InterPro"/>
</dbReference>
<dbReference type="HOGENOM" id="CLU_056175_3_1_5"/>
<evidence type="ECO:0000313" key="9">
    <source>
        <dbReference type="EMBL" id="ADE39405.1"/>
    </source>
</evidence>
<dbReference type="EMBL" id="CP001751">
    <property type="protein sequence ID" value="ADE39405.1"/>
    <property type="molecule type" value="Genomic_DNA"/>
</dbReference>
<keyword evidence="5 8" id="KW-0812">Transmembrane</keyword>
<keyword evidence="9" id="KW-0808">Transferase</keyword>
<sequence>MRAFVPVSFWDGLSKICYWILFPGLLFNLTSTASLSAAFILPFSLTLLIAASVMVVYGFLAGRLIGANGPATSSLVQAGLRHNGFLMLAFVQGAFGVAALEIGAIAVAVLVPISNIFAVIIIFLLRDGAQDAHLGRAITSELARNPLMGAIILGGIVNVLSIPVPSFIFGAADILGSAALPMLLLCVGASIRISALRAHSAALVLAVLAKLLVLPVVMMLVGMALGLDKDVLLVLVVLAVAPTATSSFTLAQELGGDAPLMAEIITVQTLVAAIGIPLWVLMMTHFL</sequence>
<accession>D5BT08</accession>
<name>D5BT08_PUNMI</name>
<dbReference type="Gene3D" id="1.20.1530.20">
    <property type="match status" value="1"/>
</dbReference>
<keyword evidence="4" id="KW-1003">Cell membrane</keyword>
<dbReference type="Proteomes" id="UP000007460">
    <property type="component" value="Chromosome"/>
</dbReference>
<evidence type="ECO:0000256" key="4">
    <source>
        <dbReference type="ARBA" id="ARBA00022475"/>
    </source>
</evidence>
<evidence type="ECO:0000256" key="8">
    <source>
        <dbReference type="SAM" id="Phobius"/>
    </source>
</evidence>
<dbReference type="PANTHER" id="PTHR36838">
    <property type="entry name" value="AUXIN EFFLUX CARRIER FAMILY PROTEIN"/>
    <property type="match status" value="1"/>
</dbReference>
<keyword evidence="9" id="KW-0548">Nucleotidyltransferase</keyword>
<dbReference type="GO" id="GO:0005886">
    <property type="term" value="C:plasma membrane"/>
    <property type="evidence" value="ECO:0007669"/>
    <property type="project" value="UniProtKB-SubCell"/>
</dbReference>
<dbReference type="STRING" id="488538.SAR116_1162"/>
<dbReference type="InterPro" id="IPR004776">
    <property type="entry name" value="Mem_transp_PIN-like"/>
</dbReference>
<comment type="subcellular location">
    <subcellularLocation>
        <location evidence="1">Cell membrane</location>
        <topology evidence="1">Multi-pass membrane protein</topology>
    </subcellularLocation>
</comment>
<evidence type="ECO:0000256" key="3">
    <source>
        <dbReference type="ARBA" id="ARBA00022448"/>
    </source>
</evidence>
<feature type="transmembrane region" description="Helical" evidence="8">
    <location>
        <begin position="146"/>
        <end position="168"/>
    </location>
</feature>
<dbReference type="EC" id="2.7.7.-" evidence="9"/>
<keyword evidence="3" id="KW-0813">Transport</keyword>
<keyword evidence="10" id="KW-1185">Reference proteome</keyword>
<protein>
    <submittedName>
        <fullName evidence="9">Auxin Efflux Carrier</fullName>
        <ecNumber evidence="9">2.7.7.-</ecNumber>
    </submittedName>
</protein>
<evidence type="ECO:0000256" key="6">
    <source>
        <dbReference type="ARBA" id="ARBA00022989"/>
    </source>
</evidence>
<feature type="transmembrane region" description="Helical" evidence="8">
    <location>
        <begin position="202"/>
        <end position="225"/>
    </location>
</feature>
<reference evidence="9 10" key="1">
    <citation type="journal article" date="2010" name="J. Bacteriol.">
        <title>Complete genome sequence of "Candidatus Puniceispirillum marinum" IMCC1322, a representative of the SAR116 clade in the Alphaproteobacteria.</title>
        <authorList>
            <person name="Oh H.M."/>
            <person name="Kwon K.K."/>
            <person name="Kang I."/>
            <person name="Kang S.G."/>
            <person name="Lee J.H."/>
            <person name="Kim S.J."/>
            <person name="Cho J.C."/>
        </authorList>
    </citation>
    <scope>NUCLEOTIDE SEQUENCE [LARGE SCALE GENOMIC DNA]</scope>
    <source>
        <strain evidence="9 10">IMCC1322</strain>
    </source>
</reference>
<feature type="transmembrane region" description="Helical" evidence="8">
    <location>
        <begin position="35"/>
        <end position="60"/>
    </location>
</feature>
<dbReference type="InterPro" id="IPR038770">
    <property type="entry name" value="Na+/solute_symporter_sf"/>
</dbReference>
<evidence type="ECO:0000256" key="5">
    <source>
        <dbReference type="ARBA" id="ARBA00022692"/>
    </source>
</evidence>
<dbReference type="PANTHER" id="PTHR36838:SF3">
    <property type="entry name" value="TRANSPORTER AUXIN EFFLUX CARRIER EC FAMILY"/>
    <property type="match status" value="1"/>
</dbReference>
<dbReference type="Pfam" id="PF03547">
    <property type="entry name" value="Mem_trans"/>
    <property type="match status" value="1"/>
</dbReference>
<organism evidence="9 10">
    <name type="scientific">Puniceispirillum marinum (strain IMCC1322)</name>
    <dbReference type="NCBI Taxonomy" id="488538"/>
    <lineage>
        <taxon>Bacteria</taxon>
        <taxon>Pseudomonadati</taxon>
        <taxon>Pseudomonadota</taxon>
        <taxon>Alphaproteobacteria</taxon>
        <taxon>Candidatus Puniceispirillales</taxon>
        <taxon>Candidatus Puniceispirillaceae</taxon>
        <taxon>Candidatus Puniceispirillum</taxon>
    </lineage>
</organism>
<dbReference type="AlphaFoldDB" id="D5BT08"/>
<evidence type="ECO:0000313" key="10">
    <source>
        <dbReference type="Proteomes" id="UP000007460"/>
    </source>
</evidence>
<keyword evidence="6 8" id="KW-1133">Transmembrane helix</keyword>
<feature type="transmembrane region" description="Helical" evidence="8">
    <location>
        <begin position="105"/>
        <end position="125"/>
    </location>
</feature>
<dbReference type="GO" id="GO:0016779">
    <property type="term" value="F:nucleotidyltransferase activity"/>
    <property type="evidence" value="ECO:0007669"/>
    <property type="project" value="UniProtKB-KW"/>
</dbReference>
<evidence type="ECO:0000256" key="1">
    <source>
        <dbReference type="ARBA" id="ARBA00004651"/>
    </source>
</evidence>
<keyword evidence="7 8" id="KW-0472">Membrane</keyword>
<evidence type="ECO:0000256" key="2">
    <source>
        <dbReference type="ARBA" id="ARBA00010145"/>
    </source>
</evidence>
<feature type="transmembrane region" description="Helical" evidence="8">
    <location>
        <begin position="80"/>
        <end position="99"/>
    </location>
</feature>
<feature type="transmembrane region" description="Helical" evidence="8">
    <location>
        <begin position="174"/>
        <end position="195"/>
    </location>
</feature>
<comment type="similarity">
    <text evidence="2">Belongs to the auxin efflux carrier (TC 2.A.69) family.</text>
</comment>
<feature type="transmembrane region" description="Helical" evidence="8">
    <location>
        <begin position="260"/>
        <end position="282"/>
    </location>
</feature>